<reference evidence="3 4" key="1">
    <citation type="submission" date="2020-08" db="EMBL/GenBank/DDBJ databases">
        <title>Genome sequence of Acidovorax monticola KACC 19171T.</title>
        <authorList>
            <person name="Hyun D.-W."/>
            <person name="Bae J.-W."/>
        </authorList>
    </citation>
    <scope>NUCLEOTIDE SEQUENCE [LARGE SCALE GENOMIC DNA]</scope>
    <source>
        <strain evidence="3 4">KACC 19171</strain>
    </source>
</reference>
<proteinExistence type="predicted"/>
<dbReference type="Proteomes" id="UP000516057">
    <property type="component" value="Chromosome"/>
</dbReference>
<evidence type="ECO:0000313" key="4">
    <source>
        <dbReference type="Proteomes" id="UP000516057"/>
    </source>
</evidence>
<dbReference type="Pfam" id="PF20567">
    <property type="entry name" value="DUF6776"/>
    <property type="match status" value="1"/>
</dbReference>
<evidence type="ECO:0000256" key="2">
    <source>
        <dbReference type="SAM" id="Phobius"/>
    </source>
</evidence>
<protein>
    <submittedName>
        <fullName evidence="3">Uncharacterized protein</fullName>
    </submittedName>
</protein>
<keyword evidence="2" id="KW-0812">Transmembrane</keyword>
<gene>
    <name evidence="3" type="ORF">H9L24_17645</name>
</gene>
<evidence type="ECO:0000313" key="3">
    <source>
        <dbReference type="EMBL" id="QNP58754.1"/>
    </source>
</evidence>
<dbReference type="InterPro" id="IPR046703">
    <property type="entry name" value="DUF6776"/>
</dbReference>
<dbReference type="AlphaFoldDB" id="A0A7H0HDY8"/>
<organism evidence="3 4">
    <name type="scientific">Paenacidovorax monticola</name>
    <dbReference type="NCBI Taxonomy" id="1926868"/>
    <lineage>
        <taxon>Bacteria</taxon>
        <taxon>Pseudomonadati</taxon>
        <taxon>Pseudomonadota</taxon>
        <taxon>Betaproteobacteria</taxon>
        <taxon>Burkholderiales</taxon>
        <taxon>Comamonadaceae</taxon>
        <taxon>Paenacidovorax</taxon>
    </lineage>
</organism>
<feature type="transmembrane region" description="Helical" evidence="2">
    <location>
        <begin position="29"/>
        <end position="47"/>
    </location>
</feature>
<keyword evidence="2" id="KW-0472">Membrane</keyword>
<name>A0A7H0HDY8_9BURK</name>
<dbReference type="RefSeq" id="WP_187735739.1">
    <property type="nucleotide sequence ID" value="NZ_CP060790.1"/>
</dbReference>
<feature type="coiled-coil region" evidence="1">
    <location>
        <begin position="57"/>
        <end position="126"/>
    </location>
</feature>
<accession>A0A7H0HDY8</accession>
<dbReference type="KEGG" id="amon:H9L24_17645"/>
<evidence type="ECO:0000256" key="1">
    <source>
        <dbReference type="SAM" id="Coils"/>
    </source>
</evidence>
<keyword evidence="4" id="KW-1185">Reference proteome</keyword>
<sequence length="241" mass="26679">MRFRLLRRRLTISAPRVAVRSALPWPLRWLMLAVVFGFCAAVALWAFELGKSIAGLDSGARDELVRLRAEVERLREENREQRSVAQAADSVLTAERAARDGVAAQVRQLEAENRSLRDDLGFFEKLLPAAKADGLAIRALQAEVLAPTQLRWQVLVIQQAKSAPEFRGRLELLLSGTRAGQPWSQVLPAEGLPLQLRQYRRLEGVLELPPQAVVQTATARVLEGGQVRAVQTLALDSAARP</sequence>
<keyword evidence="1" id="KW-0175">Coiled coil</keyword>
<dbReference type="EMBL" id="CP060790">
    <property type="protein sequence ID" value="QNP58754.1"/>
    <property type="molecule type" value="Genomic_DNA"/>
</dbReference>
<keyword evidence="2" id="KW-1133">Transmembrane helix</keyword>